<sequence length="236" mass="27106">MKAGSARHVVLEEEVIKRVKVHAQSAEDVWALKFINFIVGANQLLFDGLTRELPLMGFVEGVWMVGIIDEIQCLLQLMCYKYMWDSLVADKFPSQKFFDFFSLNPNHILSPEIRENTAKSGFPSETLNDVIRYFGNSCCLLAPAHDRLLLRYELQEDNSLLGEDEFAYEPDWVKDQIKSCLEFWLGKREATYPPTDERWKCRFCKFASVCPVSANPNSSPSKTENEDVVSPELPHQ</sequence>
<protein>
    <recommendedName>
        <fullName evidence="5">Exonuclease V</fullName>
    </recommendedName>
</protein>
<dbReference type="PANTHER" id="PTHR14464:SF4">
    <property type="entry name" value="EXONUCLEASE V"/>
    <property type="match status" value="1"/>
</dbReference>
<dbReference type="PANTHER" id="PTHR14464">
    <property type="entry name" value="EXONUCLEASE V"/>
    <property type="match status" value="1"/>
</dbReference>
<evidence type="ECO:0000313" key="4">
    <source>
        <dbReference type="Proteomes" id="UP001318860"/>
    </source>
</evidence>
<accession>A0ABR0W6J7</accession>
<dbReference type="EMBL" id="JABTTQ020000028">
    <property type="protein sequence ID" value="KAK6141959.1"/>
    <property type="molecule type" value="Genomic_DNA"/>
</dbReference>
<dbReference type="Proteomes" id="UP001318860">
    <property type="component" value="Unassembled WGS sequence"/>
</dbReference>
<dbReference type="Pfam" id="PF09810">
    <property type="entry name" value="Exo5"/>
    <property type="match status" value="2"/>
</dbReference>
<gene>
    <name evidence="3" type="ORF">DH2020_024309</name>
</gene>
<organism evidence="3 4">
    <name type="scientific">Rehmannia glutinosa</name>
    <name type="common">Chinese foxglove</name>
    <dbReference type="NCBI Taxonomy" id="99300"/>
    <lineage>
        <taxon>Eukaryota</taxon>
        <taxon>Viridiplantae</taxon>
        <taxon>Streptophyta</taxon>
        <taxon>Embryophyta</taxon>
        <taxon>Tracheophyta</taxon>
        <taxon>Spermatophyta</taxon>
        <taxon>Magnoliopsida</taxon>
        <taxon>eudicotyledons</taxon>
        <taxon>Gunneridae</taxon>
        <taxon>Pentapetalae</taxon>
        <taxon>asterids</taxon>
        <taxon>lamiids</taxon>
        <taxon>Lamiales</taxon>
        <taxon>Orobanchaceae</taxon>
        <taxon>Rehmannieae</taxon>
        <taxon>Rehmannia</taxon>
    </lineage>
</organism>
<proteinExistence type="inferred from homology"/>
<feature type="region of interest" description="Disordered" evidence="2">
    <location>
        <begin position="213"/>
        <end position="236"/>
    </location>
</feature>
<evidence type="ECO:0000256" key="2">
    <source>
        <dbReference type="SAM" id="MobiDB-lite"/>
    </source>
</evidence>
<dbReference type="InterPro" id="IPR019190">
    <property type="entry name" value="EXOV"/>
</dbReference>
<evidence type="ECO:0000256" key="1">
    <source>
        <dbReference type="ARBA" id="ARBA00009797"/>
    </source>
</evidence>
<evidence type="ECO:0008006" key="5">
    <source>
        <dbReference type="Google" id="ProtNLM"/>
    </source>
</evidence>
<evidence type="ECO:0000313" key="3">
    <source>
        <dbReference type="EMBL" id="KAK6141959.1"/>
    </source>
</evidence>
<keyword evidence="4" id="KW-1185">Reference proteome</keyword>
<comment type="similarity">
    <text evidence="1">Belongs to the EXO5 family.</text>
</comment>
<name>A0ABR0W6J7_REHGL</name>
<dbReference type="Gene3D" id="3.90.320.10">
    <property type="match status" value="1"/>
</dbReference>
<reference evidence="3 4" key="1">
    <citation type="journal article" date="2021" name="Comput. Struct. Biotechnol. J.">
        <title>De novo genome assembly of the potent medicinal plant Rehmannia glutinosa using nanopore technology.</title>
        <authorList>
            <person name="Ma L."/>
            <person name="Dong C."/>
            <person name="Song C."/>
            <person name="Wang X."/>
            <person name="Zheng X."/>
            <person name="Niu Y."/>
            <person name="Chen S."/>
            <person name="Feng W."/>
        </authorList>
    </citation>
    <scope>NUCLEOTIDE SEQUENCE [LARGE SCALE GENOMIC DNA]</scope>
    <source>
        <strain evidence="3">DH-2019</strain>
    </source>
</reference>
<comment type="caution">
    <text evidence="3">The sequence shown here is derived from an EMBL/GenBank/DDBJ whole genome shotgun (WGS) entry which is preliminary data.</text>
</comment>
<dbReference type="InterPro" id="IPR011604">
    <property type="entry name" value="PDDEXK-like_dom_sf"/>
</dbReference>